<dbReference type="InterPro" id="IPR046947">
    <property type="entry name" value="LytR-like"/>
</dbReference>
<reference evidence="2 3" key="1">
    <citation type="journal article" date="2018" name="ACS Chem. Biol.">
        <title>Ketoreductase domain dysfunction expands chemodiversity: malyngamide biosynthesis in the cyanobacterium Okeania hirsuta.</title>
        <authorList>
            <person name="Moss N.A."/>
            <person name="Leao T."/>
            <person name="Rankin M."/>
            <person name="McCullough T.M."/>
            <person name="Qu P."/>
            <person name="Korobeynikov A."/>
            <person name="Smith J.L."/>
            <person name="Gerwick L."/>
            <person name="Gerwick W.H."/>
        </authorList>
    </citation>
    <scope>NUCLEOTIDE SEQUENCE [LARGE SCALE GENOMIC DNA]</scope>
    <source>
        <strain evidence="2 3">PAB10Feb10-1</strain>
    </source>
</reference>
<evidence type="ECO:0000313" key="2">
    <source>
        <dbReference type="EMBL" id="RQH17115.1"/>
    </source>
</evidence>
<dbReference type="InterPro" id="IPR007492">
    <property type="entry name" value="LytTR_DNA-bd_dom"/>
</dbReference>
<dbReference type="PANTHER" id="PTHR37299">
    <property type="entry name" value="TRANSCRIPTIONAL REGULATOR-RELATED"/>
    <property type="match status" value="1"/>
</dbReference>
<feature type="domain" description="HTH LytTR-type" evidence="1">
    <location>
        <begin position="128"/>
        <end position="193"/>
    </location>
</feature>
<sequence>MDTGEMDAQQPGHHVRHKPCQFPVCTLGFLWIYSMGPLPCYALRHLNDRHYSHHRSGSIYRMAAGKEVIGIAEHLNQRESVKVPRANEEDKLLFDIPSSQIRYIQGLQNYVSLVYVDNSGSIKKKTERATLKNILDQLEGSSIVRSHRSFLVNRASILSASGNAQGLLLTLSDCDQEVPVSRTYVPLFRTQLA</sequence>
<dbReference type="AlphaFoldDB" id="A0A3N6P4D3"/>
<comment type="caution">
    <text evidence="2">The sequence shown here is derived from an EMBL/GenBank/DDBJ whole genome shotgun (WGS) entry which is preliminary data.</text>
</comment>
<name>A0A3N6P4D3_9CYAN</name>
<dbReference type="OrthoDB" id="1118393at2"/>
<protein>
    <submittedName>
        <fullName evidence="2">LytTR family transcriptional regulator</fullName>
    </submittedName>
</protein>
<dbReference type="PANTHER" id="PTHR37299:SF1">
    <property type="entry name" value="STAGE 0 SPORULATION PROTEIN A HOMOLOG"/>
    <property type="match status" value="1"/>
</dbReference>
<dbReference type="GO" id="GO:0003677">
    <property type="term" value="F:DNA binding"/>
    <property type="evidence" value="ECO:0007669"/>
    <property type="project" value="InterPro"/>
</dbReference>
<organism evidence="2 3">
    <name type="scientific">Okeania hirsuta</name>
    <dbReference type="NCBI Taxonomy" id="1458930"/>
    <lineage>
        <taxon>Bacteria</taxon>
        <taxon>Bacillati</taxon>
        <taxon>Cyanobacteriota</taxon>
        <taxon>Cyanophyceae</taxon>
        <taxon>Oscillatoriophycideae</taxon>
        <taxon>Oscillatoriales</taxon>
        <taxon>Microcoleaceae</taxon>
        <taxon>Okeania</taxon>
    </lineage>
</organism>
<dbReference type="Gene3D" id="2.40.50.1020">
    <property type="entry name" value="LytTr DNA-binding domain"/>
    <property type="match status" value="1"/>
</dbReference>
<evidence type="ECO:0000313" key="3">
    <source>
        <dbReference type="Proteomes" id="UP000269154"/>
    </source>
</evidence>
<dbReference type="GO" id="GO:0000156">
    <property type="term" value="F:phosphorelay response regulator activity"/>
    <property type="evidence" value="ECO:0007669"/>
    <property type="project" value="InterPro"/>
</dbReference>
<dbReference type="Pfam" id="PF04397">
    <property type="entry name" value="LytTR"/>
    <property type="match status" value="1"/>
</dbReference>
<dbReference type="EMBL" id="RCBY01000519">
    <property type="protein sequence ID" value="RQH17115.1"/>
    <property type="molecule type" value="Genomic_DNA"/>
</dbReference>
<dbReference type="PROSITE" id="PS50930">
    <property type="entry name" value="HTH_LYTTR"/>
    <property type="match status" value="1"/>
</dbReference>
<gene>
    <name evidence="2" type="ORF">D5R40_33540</name>
</gene>
<accession>A0A3N6P4D3</accession>
<keyword evidence="3" id="KW-1185">Reference proteome</keyword>
<dbReference type="SMART" id="SM00850">
    <property type="entry name" value="LytTR"/>
    <property type="match status" value="1"/>
</dbReference>
<proteinExistence type="predicted"/>
<dbReference type="Proteomes" id="UP000269154">
    <property type="component" value="Unassembled WGS sequence"/>
</dbReference>
<evidence type="ECO:0000259" key="1">
    <source>
        <dbReference type="PROSITE" id="PS50930"/>
    </source>
</evidence>